<keyword evidence="1" id="KW-0732">Signal</keyword>
<evidence type="ECO:0000313" key="4">
    <source>
        <dbReference type="Proteomes" id="UP001322277"/>
    </source>
</evidence>
<accession>A0AAX4I175</accession>
<evidence type="ECO:0000259" key="2">
    <source>
        <dbReference type="Pfam" id="PF08881"/>
    </source>
</evidence>
<evidence type="ECO:0000256" key="1">
    <source>
        <dbReference type="SAM" id="SignalP"/>
    </source>
</evidence>
<feature type="domain" description="Cyanovirin-N" evidence="2">
    <location>
        <begin position="43"/>
        <end position="90"/>
    </location>
</feature>
<dbReference type="AlphaFoldDB" id="A0AAX4I175"/>
<dbReference type="KEGG" id="cdet:87938620"/>
<dbReference type="Proteomes" id="UP001322277">
    <property type="component" value="Chromosome 1"/>
</dbReference>
<dbReference type="InterPro" id="IPR036673">
    <property type="entry name" value="Cyanovirin-N_sf"/>
</dbReference>
<protein>
    <submittedName>
        <fullName evidence="3">Cyanovirin-N</fullName>
    </submittedName>
</protein>
<dbReference type="Gene3D" id="2.30.60.10">
    <property type="entry name" value="Cyanovirin-N"/>
    <property type="match status" value="1"/>
</dbReference>
<gene>
    <name evidence="3" type="ORF">CDEST_02117</name>
</gene>
<keyword evidence="4" id="KW-1185">Reference proteome</keyword>
<dbReference type="InterPro" id="IPR011058">
    <property type="entry name" value="Cyanovirin-N"/>
</dbReference>
<dbReference type="GeneID" id="87938620"/>
<name>A0AAX4I175_9PEZI</name>
<feature type="signal peptide" evidence="1">
    <location>
        <begin position="1"/>
        <end position="24"/>
    </location>
</feature>
<dbReference type="RefSeq" id="XP_062774327.1">
    <property type="nucleotide sequence ID" value="XM_062918276.1"/>
</dbReference>
<sequence length="94" mass="10403">MAFSVTKALSRLAIVCSLLGHARGEWTAAQLIGRGGFLQPRGFLSSCVDWGTLRNEKNKMAAYCRTTTGTWRWSVLDLNHCLVNDDGNLMAQDQ</sequence>
<feature type="chain" id="PRO_5043904108" evidence="1">
    <location>
        <begin position="25"/>
        <end position="94"/>
    </location>
</feature>
<proteinExistence type="predicted"/>
<organism evidence="3 4">
    <name type="scientific">Colletotrichum destructivum</name>
    <dbReference type="NCBI Taxonomy" id="34406"/>
    <lineage>
        <taxon>Eukaryota</taxon>
        <taxon>Fungi</taxon>
        <taxon>Dikarya</taxon>
        <taxon>Ascomycota</taxon>
        <taxon>Pezizomycotina</taxon>
        <taxon>Sordariomycetes</taxon>
        <taxon>Hypocreomycetidae</taxon>
        <taxon>Glomerellales</taxon>
        <taxon>Glomerellaceae</taxon>
        <taxon>Colletotrichum</taxon>
        <taxon>Colletotrichum destructivum species complex</taxon>
    </lineage>
</organism>
<dbReference type="Pfam" id="PF08881">
    <property type="entry name" value="CVNH"/>
    <property type="match status" value="1"/>
</dbReference>
<dbReference type="SUPFAM" id="SSF51322">
    <property type="entry name" value="Cyanovirin-N"/>
    <property type="match status" value="1"/>
</dbReference>
<reference evidence="4" key="1">
    <citation type="journal article" date="2023" name="bioRxiv">
        <title>Complete genome of the Medicago anthracnose fungus, Colletotrichum destructivum, reveals a mini-chromosome-like region within a core chromosome.</title>
        <authorList>
            <person name="Lapalu N."/>
            <person name="Simon A."/>
            <person name="Lu A."/>
            <person name="Plaumann P.-L."/>
            <person name="Amselem J."/>
            <person name="Pigne S."/>
            <person name="Auger A."/>
            <person name="Koch C."/>
            <person name="Dallery J.-F."/>
            <person name="O'Connell R.J."/>
        </authorList>
    </citation>
    <scope>NUCLEOTIDE SEQUENCE [LARGE SCALE GENOMIC DNA]</scope>
    <source>
        <strain evidence="4">CBS 520.97</strain>
    </source>
</reference>
<dbReference type="EMBL" id="CP137305">
    <property type="protein sequence ID" value="WQF77103.1"/>
    <property type="molecule type" value="Genomic_DNA"/>
</dbReference>
<evidence type="ECO:0000313" key="3">
    <source>
        <dbReference type="EMBL" id="WQF77103.1"/>
    </source>
</evidence>